<dbReference type="PANTHER" id="PTHR11092">
    <property type="entry name" value="SUGAR NUCLEOTIDE EPIMERASE RELATED"/>
    <property type="match status" value="1"/>
</dbReference>
<evidence type="ECO:0000259" key="3">
    <source>
        <dbReference type="Pfam" id="PF08338"/>
    </source>
</evidence>
<dbReference type="SUPFAM" id="SSF51735">
    <property type="entry name" value="NAD(P)-binding Rossmann-fold domains"/>
    <property type="match status" value="1"/>
</dbReference>
<dbReference type="InterPro" id="IPR001509">
    <property type="entry name" value="Epimerase_deHydtase"/>
</dbReference>
<feature type="domain" description="NAD-dependent epimerase/dehydratase" evidence="2">
    <location>
        <begin position="3"/>
        <end position="218"/>
    </location>
</feature>
<evidence type="ECO:0000259" key="2">
    <source>
        <dbReference type="Pfam" id="PF01370"/>
    </source>
</evidence>
<evidence type="ECO:0000313" key="4">
    <source>
        <dbReference type="EMBL" id="GEA89160.1"/>
    </source>
</evidence>
<dbReference type="AlphaFoldDB" id="A0A4Y3L1Z5"/>
<comment type="caution">
    <text evidence="4">The sequence shown here is derived from an EMBL/GenBank/DDBJ whole genome shotgun (WGS) entry which is preliminary data.</text>
</comment>
<evidence type="ECO:0000256" key="1">
    <source>
        <dbReference type="ARBA" id="ARBA00009353"/>
    </source>
</evidence>
<accession>A0A4Y3L1Z5</accession>
<dbReference type="RefSeq" id="WP_141372658.1">
    <property type="nucleotide sequence ID" value="NZ_BJLR01000030.1"/>
</dbReference>
<protein>
    <submittedName>
        <fullName evidence="4">Epimerase</fullName>
    </submittedName>
</protein>
<keyword evidence="5" id="KW-1185">Reference proteome</keyword>
<gene>
    <name evidence="4" type="ORF">CCE01nite_31090</name>
</gene>
<dbReference type="Pfam" id="PF08338">
    <property type="entry name" value="DUF1731"/>
    <property type="match status" value="1"/>
</dbReference>
<dbReference type="NCBIfam" id="TIGR01777">
    <property type="entry name" value="yfcH"/>
    <property type="match status" value="1"/>
</dbReference>
<reference evidence="4" key="1">
    <citation type="submission" date="2019-06" db="EMBL/GenBank/DDBJ databases">
        <title>Whole genome shotgun sequence of Cellulomonas cellasea NBRC 3753.</title>
        <authorList>
            <person name="Hosoyama A."/>
            <person name="Uohara A."/>
            <person name="Ohji S."/>
            <person name="Ichikawa N."/>
        </authorList>
    </citation>
    <scope>NUCLEOTIDE SEQUENCE [LARGE SCALE GENOMIC DNA]</scope>
    <source>
        <strain evidence="4">NBRC 3753</strain>
    </source>
</reference>
<sequence length="296" mass="30794">MRIVVAGSHGLIGTALVSELRGRGDTVHRLVRGTPERPEDVAWDPDAGRLDPEALAGADAVVNLAGVNVGTRRLTEARKRAVILSRTRTTGLIATTLASLAVPPPVLLQASGIGAYGDRGDDVLDEDEPIGDTFFAGVVRQWEGATAPAEQAGVRVAHLRSGIVLARGGGALARIMPLVRAGVAGPLGSGRQYWSWITLTDEVRAILHLLDTPVAGPVNLVATAATNSEVTSALARAVHRPAVVPVPGWALRLGLGDFSQEILGSVRAVPRKLTESGFSHVHPDIDSAAAYVTATG</sequence>
<evidence type="ECO:0000313" key="5">
    <source>
        <dbReference type="Proteomes" id="UP000317046"/>
    </source>
</evidence>
<comment type="similarity">
    <text evidence="1">Belongs to the NAD(P)-dependent epimerase/dehydratase family. SDR39U1 subfamily.</text>
</comment>
<proteinExistence type="inferred from homology"/>
<name>A0A4Y3L1Z5_9CELL</name>
<dbReference type="InterPro" id="IPR036291">
    <property type="entry name" value="NAD(P)-bd_dom_sf"/>
</dbReference>
<organism evidence="4 5">
    <name type="scientific">Cellulomonas cellasea</name>
    <dbReference type="NCBI Taxonomy" id="43670"/>
    <lineage>
        <taxon>Bacteria</taxon>
        <taxon>Bacillati</taxon>
        <taxon>Actinomycetota</taxon>
        <taxon>Actinomycetes</taxon>
        <taxon>Micrococcales</taxon>
        <taxon>Cellulomonadaceae</taxon>
        <taxon>Cellulomonas</taxon>
    </lineage>
</organism>
<feature type="domain" description="DUF1731" evidence="3">
    <location>
        <begin position="246"/>
        <end position="290"/>
    </location>
</feature>
<dbReference type="InterPro" id="IPR013549">
    <property type="entry name" value="DUF1731"/>
</dbReference>
<dbReference type="Pfam" id="PF01370">
    <property type="entry name" value="Epimerase"/>
    <property type="match status" value="1"/>
</dbReference>
<dbReference type="EMBL" id="BJLR01000030">
    <property type="protein sequence ID" value="GEA89160.1"/>
    <property type="molecule type" value="Genomic_DNA"/>
</dbReference>
<dbReference type="InterPro" id="IPR010099">
    <property type="entry name" value="SDR39U1"/>
</dbReference>
<dbReference type="PANTHER" id="PTHR11092:SF0">
    <property type="entry name" value="EPIMERASE FAMILY PROTEIN SDR39U1"/>
    <property type="match status" value="1"/>
</dbReference>
<dbReference type="Gene3D" id="3.40.50.720">
    <property type="entry name" value="NAD(P)-binding Rossmann-like Domain"/>
    <property type="match status" value="1"/>
</dbReference>
<dbReference type="Proteomes" id="UP000317046">
    <property type="component" value="Unassembled WGS sequence"/>
</dbReference>